<evidence type="ECO:0000256" key="1">
    <source>
        <dbReference type="ARBA" id="ARBA00001917"/>
    </source>
</evidence>
<keyword evidence="3" id="KW-0285">Flavoprotein</keyword>
<dbReference type="CDD" id="cd02149">
    <property type="entry name" value="NfsB-like"/>
    <property type="match status" value="1"/>
</dbReference>
<sequence length="214" mass="24717">MDILELMQTRYTTKHFDPTRRVSDKDMDTLLEVLRLSPSSTNIQPWKFYVVDTPETKEKMMPAVKDFNIERMKAPQFIIFTVPKHFTKEYFDELYAQEKADGRFKEWTSPERPDAIRQTYAGKFDNDPEGLLRYASNQAFIALGCVTIAAAAIGVDSTILGGLDFEMLDEIFGFKQKDEQSVVAIALGYRAENDSNARRPKSRLPRERVIEFLR</sequence>
<dbReference type="InterPro" id="IPR033878">
    <property type="entry name" value="NfsB-like"/>
</dbReference>
<dbReference type="Gene3D" id="3.40.109.10">
    <property type="entry name" value="NADH Oxidase"/>
    <property type="match status" value="1"/>
</dbReference>
<accession>A0A9D1IIQ0</accession>
<dbReference type="EMBL" id="DVMY01000069">
    <property type="protein sequence ID" value="HIU37456.1"/>
    <property type="molecule type" value="Genomic_DNA"/>
</dbReference>
<dbReference type="SUPFAM" id="SSF55469">
    <property type="entry name" value="FMN-dependent nitroreductase-like"/>
    <property type="match status" value="1"/>
</dbReference>
<name>A0A9D1IIQ0_9BURK</name>
<dbReference type="PANTHER" id="PTHR43673:SF2">
    <property type="entry name" value="NITROREDUCTASE"/>
    <property type="match status" value="1"/>
</dbReference>
<dbReference type="GO" id="GO:0016491">
    <property type="term" value="F:oxidoreductase activity"/>
    <property type="evidence" value="ECO:0007669"/>
    <property type="project" value="UniProtKB-KW"/>
</dbReference>
<evidence type="ECO:0000256" key="6">
    <source>
        <dbReference type="ARBA" id="ARBA00023002"/>
    </source>
</evidence>
<evidence type="ECO:0000313" key="8">
    <source>
        <dbReference type="EMBL" id="HIU37456.1"/>
    </source>
</evidence>
<reference evidence="8" key="2">
    <citation type="journal article" date="2021" name="PeerJ">
        <title>Extensive microbial diversity within the chicken gut microbiome revealed by metagenomics and culture.</title>
        <authorList>
            <person name="Gilroy R."/>
            <person name="Ravi A."/>
            <person name="Getino M."/>
            <person name="Pursley I."/>
            <person name="Horton D.L."/>
            <person name="Alikhan N.F."/>
            <person name="Baker D."/>
            <person name="Gharbi K."/>
            <person name="Hall N."/>
            <person name="Watson M."/>
            <person name="Adriaenssens E.M."/>
            <person name="Foster-Nyarko E."/>
            <person name="Jarju S."/>
            <person name="Secka A."/>
            <person name="Antonio M."/>
            <person name="Oren A."/>
            <person name="Chaudhuri R.R."/>
            <person name="La Ragione R."/>
            <person name="Hildebrand F."/>
            <person name="Pallen M.J."/>
        </authorList>
    </citation>
    <scope>NUCLEOTIDE SEQUENCE</scope>
    <source>
        <strain evidence="8">7463</strain>
    </source>
</reference>
<reference evidence="8" key="1">
    <citation type="submission" date="2020-10" db="EMBL/GenBank/DDBJ databases">
        <authorList>
            <person name="Gilroy R."/>
        </authorList>
    </citation>
    <scope>NUCLEOTIDE SEQUENCE</scope>
    <source>
        <strain evidence="8">7463</strain>
    </source>
</reference>
<dbReference type="Proteomes" id="UP000824083">
    <property type="component" value="Unassembled WGS sequence"/>
</dbReference>
<dbReference type="AlphaFoldDB" id="A0A9D1IIQ0"/>
<feature type="domain" description="Nitroreductase" evidence="7">
    <location>
        <begin position="9"/>
        <end position="189"/>
    </location>
</feature>
<dbReference type="InterPro" id="IPR029479">
    <property type="entry name" value="Nitroreductase"/>
</dbReference>
<comment type="cofactor">
    <cofactor evidence="1">
        <name>FMN</name>
        <dbReference type="ChEBI" id="CHEBI:58210"/>
    </cofactor>
</comment>
<evidence type="ECO:0000313" key="9">
    <source>
        <dbReference type="Proteomes" id="UP000824083"/>
    </source>
</evidence>
<protein>
    <submittedName>
        <fullName evidence="8">Nitroreductase family protein</fullName>
    </submittedName>
</protein>
<evidence type="ECO:0000256" key="5">
    <source>
        <dbReference type="ARBA" id="ARBA00022857"/>
    </source>
</evidence>
<organism evidence="8 9">
    <name type="scientific">Candidatus Aphodousia faecigallinarum</name>
    <dbReference type="NCBI Taxonomy" id="2840677"/>
    <lineage>
        <taxon>Bacteria</taxon>
        <taxon>Pseudomonadati</taxon>
        <taxon>Pseudomonadota</taxon>
        <taxon>Betaproteobacteria</taxon>
        <taxon>Burkholderiales</taxon>
        <taxon>Sutterellaceae</taxon>
        <taxon>Sutterellaceae incertae sedis</taxon>
        <taxon>Candidatus Aphodousia</taxon>
    </lineage>
</organism>
<keyword evidence="4" id="KW-0288">FMN</keyword>
<dbReference type="PANTHER" id="PTHR43673">
    <property type="entry name" value="NAD(P)H NITROREDUCTASE YDGI-RELATED"/>
    <property type="match status" value="1"/>
</dbReference>
<gene>
    <name evidence="8" type="ORF">IAC56_04205</name>
</gene>
<evidence type="ECO:0000256" key="3">
    <source>
        <dbReference type="ARBA" id="ARBA00022630"/>
    </source>
</evidence>
<evidence type="ECO:0000256" key="2">
    <source>
        <dbReference type="ARBA" id="ARBA00007118"/>
    </source>
</evidence>
<comment type="similarity">
    <text evidence="2">Belongs to the nitroreductase family.</text>
</comment>
<dbReference type="InterPro" id="IPR000415">
    <property type="entry name" value="Nitroreductase-like"/>
</dbReference>
<dbReference type="Pfam" id="PF00881">
    <property type="entry name" value="Nitroreductase"/>
    <property type="match status" value="1"/>
</dbReference>
<evidence type="ECO:0000259" key="7">
    <source>
        <dbReference type="Pfam" id="PF00881"/>
    </source>
</evidence>
<evidence type="ECO:0000256" key="4">
    <source>
        <dbReference type="ARBA" id="ARBA00022643"/>
    </source>
</evidence>
<comment type="caution">
    <text evidence="8">The sequence shown here is derived from an EMBL/GenBank/DDBJ whole genome shotgun (WGS) entry which is preliminary data.</text>
</comment>
<proteinExistence type="inferred from homology"/>
<keyword evidence="5" id="KW-0521">NADP</keyword>
<keyword evidence="6" id="KW-0560">Oxidoreductase</keyword>